<gene>
    <name evidence="2" type="ORF">CINCED_3A004041</name>
</gene>
<sequence length="256" mass="26543">MSSPNAGVSFICAIVVAAACGAVGDVSSLPRQRQHPPELDGGAGIGAALWSAVTGCLGPDSIEPAAVCFKSKALTVLDRTLAESTAAIANGVSLSCRAGRSPQPDHSLAAEADRAALNAAGDPDRKNALLDRMIADRMDALVATRTIVLQDGSVVQEGRGKKKQQKTIRQAFMMAGLMAVAILVPMAFSFVALFTTKALLVSKIALVASSILAFKKLLQPSKSSAGGGHKIEIVPEPHYVAHEPNAHNTAYSSYAK</sequence>
<organism evidence="2 3">
    <name type="scientific">Cinara cedri</name>
    <dbReference type="NCBI Taxonomy" id="506608"/>
    <lineage>
        <taxon>Eukaryota</taxon>
        <taxon>Metazoa</taxon>
        <taxon>Ecdysozoa</taxon>
        <taxon>Arthropoda</taxon>
        <taxon>Hexapoda</taxon>
        <taxon>Insecta</taxon>
        <taxon>Pterygota</taxon>
        <taxon>Neoptera</taxon>
        <taxon>Paraneoptera</taxon>
        <taxon>Hemiptera</taxon>
        <taxon>Sternorrhyncha</taxon>
        <taxon>Aphidomorpha</taxon>
        <taxon>Aphidoidea</taxon>
        <taxon>Aphididae</taxon>
        <taxon>Lachninae</taxon>
        <taxon>Cinara</taxon>
    </lineage>
</organism>
<dbReference type="InterPro" id="IPR012464">
    <property type="entry name" value="DUF1676"/>
</dbReference>
<evidence type="ECO:0000313" key="2">
    <source>
        <dbReference type="EMBL" id="VVC37913.1"/>
    </source>
</evidence>
<dbReference type="PANTHER" id="PTHR21879">
    <property type="entry name" value="FI03362P-RELATED-RELATED"/>
    <property type="match status" value="1"/>
</dbReference>
<dbReference type="Proteomes" id="UP000325440">
    <property type="component" value="Unassembled WGS sequence"/>
</dbReference>
<keyword evidence="1" id="KW-0812">Transmembrane</keyword>
<evidence type="ECO:0000313" key="3">
    <source>
        <dbReference type="Proteomes" id="UP000325440"/>
    </source>
</evidence>
<name>A0A5E4N281_9HEMI</name>
<keyword evidence="1" id="KW-1133">Transmembrane helix</keyword>
<evidence type="ECO:0000256" key="1">
    <source>
        <dbReference type="SAM" id="Phobius"/>
    </source>
</evidence>
<dbReference type="AlphaFoldDB" id="A0A5E4N281"/>
<dbReference type="EMBL" id="CABPRJ010001459">
    <property type="protein sequence ID" value="VVC37913.1"/>
    <property type="molecule type" value="Genomic_DNA"/>
</dbReference>
<dbReference type="Pfam" id="PF07898">
    <property type="entry name" value="DUF1676"/>
    <property type="match status" value="1"/>
</dbReference>
<proteinExistence type="predicted"/>
<dbReference type="OrthoDB" id="8189012at2759"/>
<feature type="transmembrane region" description="Helical" evidence="1">
    <location>
        <begin position="171"/>
        <end position="192"/>
    </location>
</feature>
<feature type="transmembrane region" description="Helical" evidence="1">
    <location>
        <begin position="6"/>
        <end position="24"/>
    </location>
</feature>
<keyword evidence="1" id="KW-0472">Membrane</keyword>
<accession>A0A5E4N281</accession>
<dbReference type="GO" id="GO:0016020">
    <property type="term" value="C:membrane"/>
    <property type="evidence" value="ECO:0007669"/>
    <property type="project" value="TreeGrafter"/>
</dbReference>
<reference evidence="2 3" key="1">
    <citation type="submission" date="2019-08" db="EMBL/GenBank/DDBJ databases">
        <authorList>
            <person name="Alioto T."/>
            <person name="Alioto T."/>
            <person name="Gomez Garrido J."/>
        </authorList>
    </citation>
    <scope>NUCLEOTIDE SEQUENCE [LARGE SCALE GENOMIC DNA]</scope>
</reference>
<keyword evidence="3" id="KW-1185">Reference proteome</keyword>
<protein>
    <submittedName>
        <fullName evidence="2">Uncharacterized protein</fullName>
    </submittedName>
</protein>